<reference evidence="2" key="1">
    <citation type="submission" date="2018-05" db="EMBL/GenBank/DDBJ databases">
        <authorList>
            <person name="Lanie J.A."/>
            <person name="Ng W.-L."/>
            <person name="Kazmierczak K.M."/>
            <person name="Andrzejewski T.M."/>
            <person name="Davidsen T.M."/>
            <person name="Wayne K.J."/>
            <person name="Tettelin H."/>
            <person name="Glass J.I."/>
            <person name="Rusch D."/>
            <person name="Podicherti R."/>
            <person name="Tsui H.-C.T."/>
            <person name="Winkler M.E."/>
        </authorList>
    </citation>
    <scope>NUCLEOTIDE SEQUENCE</scope>
</reference>
<gene>
    <name evidence="2" type="ORF">METZ01_LOCUS379308</name>
</gene>
<evidence type="ECO:0000313" key="2">
    <source>
        <dbReference type="EMBL" id="SVD26454.1"/>
    </source>
</evidence>
<organism evidence="2">
    <name type="scientific">marine metagenome</name>
    <dbReference type="NCBI Taxonomy" id="408172"/>
    <lineage>
        <taxon>unclassified sequences</taxon>
        <taxon>metagenomes</taxon>
        <taxon>ecological metagenomes</taxon>
    </lineage>
</organism>
<dbReference type="AlphaFoldDB" id="A0A382TWL0"/>
<dbReference type="Pfam" id="PF17131">
    <property type="entry name" value="LolA_like"/>
    <property type="match status" value="1"/>
</dbReference>
<protein>
    <recommendedName>
        <fullName evidence="1">Uncharacterized protein TP-0789 domain-containing protein</fullName>
    </recommendedName>
</protein>
<evidence type="ECO:0000259" key="1">
    <source>
        <dbReference type="Pfam" id="PF17131"/>
    </source>
</evidence>
<accession>A0A382TWL0</accession>
<dbReference type="EMBL" id="UINC01139724">
    <property type="protein sequence ID" value="SVD26454.1"/>
    <property type="molecule type" value="Genomic_DNA"/>
</dbReference>
<dbReference type="Gene3D" id="2.50.20.10">
    <property type="entry name" value="Lipoprotein localisation LolA/LolB/LppX"/>
    <property type="match status" value="1"/>
</dbReference>
<feature type="domain" description="Uncharacterized protein TP-0789" evidence="1">
    <location>
        <begin position="48"/>
        <end position="252"/>
    </location>
</feature>
<proteinExistence type="predicted"/>
<dbReference type="CDD" id="cd16329">
    <property type="entry name" value="LolA_like"/>
    <property type="match status" value="1"/>
</dbReference>
<dbReference type="InterPro" id="IPR033399">
    <property type="entry name" value="TP_0789-like"/>
</dbReference>
<name>A0A382TWL0_9ZZZZ</name>
<sequence length="254" mass="29565">MNGIELATLIENRIKPDDIKSTNTMTITNKKGRKKTLQLVTKSKDNSKRQMIWFLSPPDDKGMSFLKIEHDDKDDLMKMWLPGFKKLRRIASSKKSDSFMGSDLSFEDLTNRNINDYSYKLISNESECEYKNTKTTCYELESIPKNINSQYSKHITWVIKENDTYLAIKENSFDKDGQLLKIKSIEFEKITYVIFNENPDSTIINSSKDFYIMNKLDVKNVQKNTSTSLVVNDISINFGIEDKDFNEMNLKRLP</sequence>